<dbReference type="PRINTS" id="PR00119">
    <property type="entry name" value="CATATPASE"/>
</dbReference>
<dbReference type="SFLD" id="SFLDG01140">
    <property type="entry name" value="C2.B:_Phosphomannomutase_and_P"/>
    <property type="match status" value="1"/>
</dbReference>
<evidence type="ECO:0008006" key="3">
    <source>
        <dbReference type="Google" id="ProtNLM"/>
    </source>
</evidence>
<dbReference type="InterPro" id="IPR036412">
    <property type="entry name" value="HAD-like_sf"/>
</dbReference>
<evidence type="ECO:0000313" key="1">
    <source>
        <dbReference type="EMBL" id="CEE01169.1"/>
    </source>
</evidence>
<dbReference type="SUPFAM" id="SSF56784">
    <property type="entry name" value="HAD-like"/>
    <property type="match status" value="1"/>
</dbReference>
<dbReference type="PANTHER" id="PTHR10000">
    <property type="entry name" value="PHOSPHOSERINE PHOSPHATASE"/>
    <property type="match status" value="1"/>
</dbReference>
<dbReference type="InterPro" id="IPR006379">
    <property type="entry name" value="HAD-SF_hydro_IIB"/>
</dbReference>
<proteinExistence type="predicted"/>
<organism evidence="1 2">
    <name type="scientific">Caldibacillus thermoamylovorans</name>
    <dbReference type="NCBI Taxonomy" id="35841"/>
    <lineage>
        <taxon>Bacteria</taxon>
        <taxon>Bacillati</taxon>
        <taxon>Bacillota</taxon>
        <taxon>Bacilli</taxon>
        <taxon>Bacillales</taxon>
        <taxon>Bacillaceae</taxon>
        <taxon>Caldibacillus</taxon>
    </lineage>
</organism>
<dbReference type="PROSITE" id="PS01229">
    <property type="entry name" value="COF_2"/>
    <property type="match status" value="1"/>
</dbReference>
<sequence length="256" mass="29229">MKERERMMAVKREIRLIALDMDGTLLNHNQEITEENKKAIKRAKESDIQIVISTGRPFQQIERYMDELNLSSFSVTINGSEIWEGRGKLIEQHLFRKEQIERLWKLANIHNLTYWAITEGEIFHNNIPHHVDLSKYKWLKFGFDIHDTNLRNMIIEELRKDDLEVTNSSPTNLEINPLGINKGAALEKVCDRLGFTMDHVMAVGDSLNDISMIKKAGFGVAMGNAQDTVKNAADWTTATNEENGVAKAIYEVLGSC</sequence>
<dbReference type="SFLD" id="SFLDS00003">
    <property type="entry name" value="Haloacid_Dehalogenase"/>
    <property type="match status" value="1"/>
</dbReference>
<dbReference type="Gene3D" id="3.30.1240.10">
    <property type="match status" value="1"/>
</dbReference>
<dbReference type="AlphaFoldDB" id="A0A090KR64"/>
<dbReference type="PANTHER" id="PTHR10000:SF55">
    <property type="entry name" value="5-AMINO-6-(5-PHOSPHO-D-RIBITYLAMINO)URACIL PHOSPHATASE YCSE"/>
    <property type="match status" value="1"/>
</dbReference>
<dbReference type="Proteomes" id="UP000040576">
    <property type="component" value="Unassembled WGS sequence"/>
</dbReference>
<dbReference type="EMBL" id="CCRF01000043">
    <property type="protein sequence ID" value="CEE01169.1"/>
    <property type="molecule type" value="Genomic_DNA"/>
</dbReference>
<dbReference type="PROSITE" id="PS01228">
    <property type="entry name" value="COF_1"/>
    <property type="match status" value="1"/>
</dbReference>
<evidence type="ECO:0000313" key="2">
    <source>
        <dbReference type="Proteomes" id="UP000040576"/>
    </source>
</evidence>
<dbReference type="InterPro" id="IPR023214">
    <property type="entry name" value="HAD_sf"/>
</dbReference>
<dbReference type="Pfam" id="PF08282">
    <property type="entry name" value="Hydrolase_3"/>
    <property type="match status" value="2"/>
</dbReference>
<reference evidence="1 2" key="1">
    <citation type="submission" date="2014-07" db="EMBL/GenBank/DDBJ databases">
        <authorList>
            <person name="Wibberg Daniel"/>
        </authorList>
    </citation>
    <scope>NUCLEOTIDE SEQUENCE [LARGE SCALE GENOMIC DNA]</scope>
</reference>
<accession>A0A090KR64</accession>
<dbReference type="GO" id="GO:0005829">
    <property type="term" value="C:cytosol"/>
    <property type="evidence" value="ECO:0007669"/>
    <property type="project" value="TreeGrafter"/>
</dbReference>
<dbReference type="GO" id="GO:0000287">
    <property type="term" value="F:magnesium ion binding"/>
    <property type="evidence" value="ECO:0007669"/>
    <property type="project" value="TreeGrafter"/>
</dbReference>
<dbReference type="SFLD" id="SFLDG01144">
    <property type="entry name" value="C2.B.4:_PGP_Like"/>
    <property type="match status" value="1"/>
</dbReference>
<gene>
    <name evidence="1" type="primary">ycsE</name>
    <name evidence="1" type="ORF">BT1A1_1337</name>
</gene>
<dbReference type="Gene3D" id="3.40.50.1000">
    <property type="entry name" value="HAD superfamily/HAD-like"/>
    <property type="match status" value="1"/>
</dbReference>
<keyword evidence="2" id="KW-1185">Reference proteome</keyword>
<dbReference type="NCBIfam" id="TIGR01482">
    <property type="entry name" value="SPP-subfamily"/>
    <property type="match status" value="1"/>
</dbReference>
<protein>
    <recommendedName>
        <fullName evidence="3">Phosphoglycolate phosphatase</fullName>
    </recommendedName>
</protein>
<name>A0A090KR64_9BACI</name>
<dbReference type="GO" id="GO:0016791">
    <property type="term" value="F:phosphatase activity"/>
    <property type="evidence" value="ECO:0007669"/>
    <property type="project" value="TreeGrafter"/>
</dbReference>
<dbReference type="NCBIfam" id="TIGR01484">
    <property type="entry name" value="HAD-SF-IIB"/>
    <property type="match status" value="1"/>
</dbReference>
<dbReference type="CDD" id="cd07516">
    <property type="entry name" value="HAD_Pase"/>
    <property type="match status" value="1"/>
</dbReference>